<dbReference type="PANTHER" id="PTHR43133:SF8">
    <property type="entry name" value="RNA POLYMERASE SIGMA FACTOR HI_1459-RELATED"/>
    <property type="match status" value="1"/>
</dbReference>
<keyword evidence="4" id="KW-0238">DNA-binding</keyword>
<feature type="domain" description="RNA polymerase sigma-70 region 2" evidence="6">
    <location>
        <begin position="34"/>
        <end position="98"/>
    </location>
</feature>
<evidence type="ECO:0000256" key="2">
    <source>
        <dbReference type="ARBA" id="ARBA00023015"/>
    </source>
</evidence>
<dbReference type="PANTHER" id="PTHR43133">
    <property type="entry name" value="RNA POLYMERASE ECF-TYPE SIGMA FACTO"/>
    <property type="match status" value="1"/>
</dbReference>
<keyword evidence="2" id="KW-0805">Transcription regulation</keyword>
<dbReference type="SUPFAM" id="SSF88659">
    <property type="entry name" value="Sigma3 and sigma4 domains of RNA polymerase sigma factors"/>
    <property type="match status" value="1"/>
</dbReference>
<dbReference type="RefSeq" id="WP_344978447.1">
    <property type="nucleotide sequence ID" value="NZ_BAABFN010000004.1"/>
</dbReference>
<feature type="domain" description="RNA polymerase sigma factor 70 region 4 type 2" evidence="7">
    <location>
        <begin position="131"/>
        <end position="183"/>
    </location>
</feature>
<reference evidence="9" key="1">
    <citation type="journal article" date="2019" name="Int. J. Syst. Evol. Microbiol.">
        <title>The Global Catalogue of Microorganisms (GCM) 10K type strain sequencing project: providing services to taxonomists for standard genome sequencing and annotation.</title>
        <authorList>
            <consortium name="The Broad Institute Genomics Platform"/>
            <consortium name="The Broad Institute Genome Sequencing Center for Infectious Disease"/>
            <person name="Wu L."/>
            <person name="Ma J."/>
        </authorList>
    </citation>
    <scope>NUCLEOTIDE SEQUENCE [LARGE SCALE GENOMIC DNA]</scope>
    <source>
        <strain evidence="9">JCM 17664</strain>
    </source>
</reference>
<sequence>MAFLRSIGNNKEPDDETLIRGYKSSGELSYLGRLYERYMPLVYGVCLRYFEEEAAKDAVMQVFELLVEKLRQHEVRHFRSWLHVLTRNYCLMQLRSARGKGIQERADAADLVEKADFSHPEDGVSPEADLQAMERCMDTLPEEQRRSVDLFYLKEKSYKEIAALTGYEPKKVKSYIQNGRRNLKICIERQRHEQA</sequence>
<dbReference type="Pfam" id="PF08281">
    <property type="entry name" value="Sigma70_r4_2"/>
    <property type="match status" value="1"/>
</dbReference>
<keyword evidence="5" id="KW-0804">Transcription</keyword>
<dbReference type="SUPFAM" id="SSF88946">
    <property type="entry name" value="Sigma2 domain of RNA polymerase sigma factors"/>
    <property type="match status" value="1"/>
</dbReference>
<dbReference type="Proteomes" id="UP001501207">
    <property type="component" value="Unassembled WGS sequence"/>
</dbReference>
<dbReference type="InterPro" id="IPR039425">
    <property type="entry name" value="RNA_pol_sigma-70-like"/>
</dbReference>
<evidence type="ECO:0000256" key="5">
    <source>
        <dbReference type="ARBA" id="ARBA00023163"/>
    </source>
</evidence>
<evidence type="ECO:0000256" key="3">
    <source>
        <dbReference type="ARBA" id="ARBA00023082"/>
    </source>
</evidence>
<name>A0ABP8FSF9_9BACT</name>
<dbReference type="Gene3D" id="1.10.1740.10">
    <property type="match status" value="1"/>
</dbReference>
<evidence type="ECO:0000256" key="1">
    <source>
        <dbReference type="ARBA" id="ARBA00010641"/>
    </source>
</evidence>
<evidence type="ECO:0000313" key="8">
    <source>
        <dbReference type="EMBL" id="GAA4310089.1"/>
    </source>
</evidence>
<evidence type="ECO:0000259" key="6">
    <source>
        <dbReference type="Pfam" id="PF04542"/>
    </source>
</evidence>
<gene>
    <name evidence="8" type="ORF">GCM10023143_18310</name>
</gene>
<dbReference type="CDD" id="cd06171">
    <property type="entry name" value="Sigma70_r4"/>
    <property type="match status" value="1"/>
</dbReference>
<dbReference type="EMBL" id="BAABFN010000004">
    <property type="protein sequence ID" value="GAA4310089.1"/>
    <property type="molecule type" value="Genomic_DNA"/>
</dbReference>
<dbReference type="Gene3D" id="1.10.10.10">
    <property type="entry name" value="Winged helix-like DNA-binding domain superfamily/Winged helix DNA-binding domain"/>
    <property type="match status" value="1"/>
</dbReference>
<dbReference type="InterPro" id="IPR013325">
    <property type="entry name" value="RNA_pol_sigma_r2"/>
</dbReference>
<accession>A0ABP8FSF9</accession>
<dbReference type="InterPro" id="IPR013249">
    <property type="entry name" value="RNA_pol_sigma70_r4_t2"/>
</dbReference>
<comment type="similarity">
    <text evidence="1">Belongs to the sigma-70 factor family. ECF subfamily.</text>
</comment>
<protein>
    <submittedName>
        <fullName evidence="8">Sigma-70 family RNA polymerase sigma factor</fullName>
    </submittedName>
</protein>
<keyword evidence="9" id="KW-1185">Reference proteome</keyword>
<comment type="caution">
    <text evidence="8">The sequence shown here is derived from an EMBL/GenBank/DDBJ whole genome shotgun (WGS) entry which is preliminary data.</text>
</comment>
<organism evidence="8 9">
    <name type="scientific">Compostibacter hankyongensis</name>
    <dbReference type="NCBI Taxonomy" id="1007089"/>
    <lineage>
        <taxon>Bacteria</taxon>
        <taxon>Pseudomonadati</taxon>
        <taxon>Bacteroidota</taxon>
        <taxon>Chitinophagia</taxon>
        <taxon>Chitinophagales</taxon>
        <taxon>Chitinophagaceae</taxon>
        <taxon>Compostibacter</taxon>
    </lineage>
</organism>
<evidence type="ECO:0000259" key="7">
    <source>
        <dbReference type="Pfam" id="PF08281"/>
    </source>
</evidence>
<dbReference type="InterPro" id="IPR007627">
    <property type="entry name" value="RNA_pol_sigma70_r2"/>
</dbReference>
<dbReference type="InterPro" id="IPR036388">
    <property type="entry name" value="WH-like_DNA-bd_sf"/>
</dbReference>
<dbReference type="InterPro" id="IPR013324">
    <property type="entry name" value="RNA_pol_sigma_r3/r4-like"/>
</dbReference>
<proteinExistence type="inferred from homology"/>
<dbReference type="InterPro" id="IPR014284">
    <property type="entry name" value="RNA_pol_sigma-70_dom"/>
</dbReference>
<dbReference type="Pfam" id="PF04542">
    <property type="entry name" value="Sigma70_r2"/>
    <property type="match status" value="1"/>
</dbReference>
<evidence type="ECO:0000256" key="4">
    <source>
        <dbReference type="ARBA" id="ARBA00023125"/>
    </source>
</evidence>
<dbReference type="NCBIfam" id="TIGR02937">
    <property type="entry name" value="sigma70-ECF"/>
    <property type="match status" value="1"/>
</dbReference>
<evidence type="ECO:0000313" key="9">
    <source>
        <dbReference type="Proteomes" id="UP001501207"/>
    </source>
</evidence>
<keyword evidence="3" id="KW-0731">Sigma factor</keyword>